<evidence type="ECO:0000259" key="2">
    <source>
        <dbReference type="Pfam" id="PF01832"/>
    </source>
</evidence>
<keyword evidence="4" id="KW-1185">Reference proteome</keyword>
<evidence type="ECO:0000313" key="4">
    <source>
        <dbReference type="Proteomes" id="UP001058602"/>
    </source>
</evidence>
<accession>A0ABY5LKY1</accession>
<name>A0ABY5LKY1_9VIBR</name>
<dbReference type="InterPro" id="IPR002901">
    <property type="entry name" value="MGlyc_endo_b_GlcNAc-like_dom"/>
</dbReference>
<protein>
    <submittedName>
        <fullName evidence="3">Glucosaminidase domain-containing protein</fullName>
    </submittedName>
</protein>
<keyword evidence="1" id="KW-1133">Transmembrane helix</keyword>
<proteinExistence type="predicted"/>
<gene>
    <name evidence="3" type="ORF">NP165_06445</name>
</gene>
<evidence type="ECO:0000256" key="1">
    <source>
        <dbReference type="SAM" id="Phobius"/>
    </source>
</evidence>
<sequence length="283" mass="32101">MTRIHKFSMHKIEFIVLVIAGVIASFAFFEYKKNFDSIGHPTGSTISGIAASDVGKAPNFALIENAQQKKRAFFDYLKPGIALENQRVMKERQRLEAMSSAFSQGPLTQEQTNYARYLGNLYNVELPEQGVDEAWLDTMLHRVDVLPPALVLIQAANESAWGTSRFATQGNNYFGQWCYVKGCGLVPRKRRSGMDHEVAKFSAVQESINGYFMNVNRNDAYKALRETRYQRYVNGDSLIDMEAALHLTNGLLKYSERGEAYVNDIKTMIRHNRTLIESPIPKQ</sequence>
<dbReference type="Pfam" id="PF01832">
    <property type="entry name" value="Glucosaminidase"/>
    <property type="match status" value="1"/>
</dbReference>
<organism evidence="3 4">
    <name type="scientific">Vibrio japonicus</name>
    <dbReference type="NCBI Taxonomy" id="1824638"/>
    <lineage>
        <taxon>Bacteria</taxon>
        <taxon>Pseudomonadati</taxon>
        <taxon>Pseudomonadota</taxon>
        <taxon>Gammaproteobacteria</taxon>
        <taxon>Vibrionales</taxon>
        <taxon>Vibrionaceae</taxon>
        <taxon>Vibrio</taxon>
    </lineage>
</organism>
<feature type="transmembrane region" description="Helical" evidence="1">
    <location>
        <begin position="12"/>
        <end position="29"/>
    </location>
</feature>
<keyword evidence="1" id="KW-0812">Transmembrane</keyword>
<dbReference type="PANTHER" id="PTHR40572:SF1">
    <property type="entry name" value="PROTEIN BAX"/>
    <property type="match status" value="1"/>
</dbReference>
<dbReference type="RefSeq" id="WP_257085493.1">
    <property type="nucleotide sequence ID" value="NZ_CP102096.1"/>
</dbReference>
<dbReference type="EMBL" id="CP102096">
    <property type="protein sequence ID" value="UUM31767.1"/>
    <property type="molecule type" value="Genomic_DNA"/>
</dbReference>
<keyword evidence="1" id="KW-0472">Membrane</keyword>
<dbReference type="InterPro" id="IPR053195">
    <property type="entry name" value="Bax-like"/>
</dbReference>
<reference evidence="3" key="1">
    <citation type="submission" date="2022-07" db="EMBL/GenBank/DDBJ databases">
        <title>Complete genome of Vibrio japonicus strain JCM 31412T and phylogenomic assessment of the Nereis clade of the genus Vibrio.</title>
        <authorList>
            <person name="Shlafstein M.D."/>
            <person name="Emsley S.A."/>
            <person name="Ushijima B."/>
            <person name="Videau P."/>
            <person name="Saw J.H."/>
        </authorList>
    </citation>
    <scope>NUCLEOTIDE SEQUENCE</scope>
    <source>
        <strain evidence="3">JCM 31412</strain>
    </source>
</reference>
<dbReference type="Proteomes" id="UP001058602">
    <property type="component" value="Chromosome 1"/>
</dbReference>
<dbReference type="Gene3D" id="1.10.530.10">
    <property type="match status" value="1"/>
</dbReference>
<feature type="domain" description="Mannosyl-glycoprotein endo-beta-N-acetylglucosamidase-like" evidence="2">
    <location>
        <begin position="141"/>
        <end position="272"/>
    </location>
</feature>
<evidence type="ECO:0000313" key="3">
    <source>
        <dbReference type="EMBL" id="UUM31767.1"/>
    </source>
</evidence>
<dbReference type="PANTHER" id="PTHR40572">
    <property type="entry name" value="PROTEIN BAX"/>
    <property type="match status" value="1"/>
</dbReference>